<dbReference type="InterPro" id="IPR023299">
    <property type="entry name" value="ATPase_P-typ_cyto_dom_N"/>
</dbReference>
<keyword evidence="10 11" id="KW-0472">Membrane</keyword>
<reference evidence="14" key="1">
    <citation type="submission" date="2017-09" db="EMBL/GenBank/DDBJ databases">
        <authorList>
            <person name="Varghese N."/>
            <person name="Submissions S."/>
        </authorList>
    </citation>
    <scope>NUCLEOTIDE SEQUENCE [LARGE SCALE GENOMIC DNA]</scope>
    <source>
        <strain evidence="14">DSM 15103</strain>
    </source>
</reference>
<dbReference type="PANTHER" id="PTHR43520">
    <property type="entry name" value="ATP7, ISOFORM B"/>
    <property type="match status" value="1"/>
</dbReference>
<name>A0A285NNM1_9AQUI</name>
<dbReference type="GO" id="GO:0016887">
    <property type="term" value="F:ATP hydrolysis activity"/>
    <property type="evidence" value="ECO:0007669"/>
    <property type="project" value="InterPro"/>
</dbReference>
<dbReference type="PROSITE" id="PS00154">
    <property type="entry name" value="ATPASE_E1_E2"/>
    <property type="match status" value="1"/>
</dbReference>
<dbReference type="InterPro" id="IPR001757">
    <property type="entry name" value="P_typ_ATPase"/>
</dbReference>
<evidence type="ECO:0000256" key="2">
    <source>
        <dbReference type="ARBA" id="ARBA00006024"/>
    </source>
</evidence>
<dbReference type="SFLD" id="SFLDS00003">
    <property type="entry name" value="Haloacid_Dehalogenase"/>
    <property type="match status" value="1"/>
</dbReference>
<evidence type="ECO:0000256" key="3">
    <source>
        <dbReference type="ARBA" id="ARBA00022475"/>
    </source>
</evidence>
<evidence type="ECO:0000256" key="9">
    <source>
        <dbReference type="ARBA" id="ARBA00022989"/>
    </source>
</evidence>
<keyword evidence="4 11" id="KW-0812">Transmembrane</keyword>
<evidence type="ECO:0000259" key="12">
    <source>
        <dbReference type="Pfam" id="PF00122"/>
    </source>
</evidence>
<comment type="subcellular location">
    <subcellularLocation>
        <location evidence="1">Cell membrane</location>
        <topology evidence="1">Multi-pass membrane protein</topology>
    </subcellularLocation>
</comment>
<accession>A0A285NNM1</accession>
<keyword evidence="9 11" id="KW-1133">Transmembrane helix</keyword>
<feature type="transmembrane region" description="Helical" evidence="11">
    <location>
        <begin position="33"/>
        <end position="51"/>
    </location>
</feature>
<evidence type="ECO:0000256" key="5">
    <source>
        <dbReference type="ARBA" id="ARBA00022723"/>
    </source>
</evidence>
<sequence>MNLLVVLGTSAAYFYSVFVMILPDIFPEQMRHLYFEGAASIITFVLLGRYLETKSRNKATDFMKKLLNLQSKEAVILVDGKELKIPVENVVVGDKVIVRAGEKIPVDGAIVEGSGAIDQSFVTGESVPVLKKEGDYVIGGTINRDGFIIVKATKTGKDTFLSQMVKLLSEAQDKKPPVGKLADRIVSIFVPAIMIISVIVFDIWYFLDRPDIAFLASVSVLIIACPCALGIATPIAVVSAVGRGAKEGILIKNPDSLEKIRSIDTAFFDKTGTVTEGKLSITEKVIKDNELLKYAYPLVISSKHPVLEAIKWSVPEGEKKANNIKTVAGKGIKGDVNGKEVIIGNREFLMENGINLDIPEGKTEVIISVDKKIVAYFFLEDRVKDEAKYVIQKLKSRGIETVLLTGDRKTVGEKICQEIGFDKCFTQLLPEDKYRIVTEYQKKGRKTVFIGDGINDAPAMAVSDTGIAVMKATDLAKEAGDLIILKDDLRLVLKALSLSKETVKTIKQNLFWAYAYNTVGIPVAAGILFPFFGILLKPIFAGIAMSFSSVTVVLNALRLQFKDIGD</sequence>
<dbReference type="InterPro" id="IPR023214">
    <property type="entry name" value="HAD_sf"/>
</dbReference>
<dbReference type="InterPro" id="IPR023298">
    <property type="entry name" value="ATPase_P-typ_TM_dom_sf"/>
</dbReference>
<comment type="similarity">
    <text evidence="2 11">Belongs to the cation transport ATPase (P-type) (TC 3.A.3) family. Type IB subfamily.</text>
</comment>
<dbReference type="NCBIfam" id="TIGR01525">
    <property type="entry name" value="ATPase-IB_hvy"/>
    <property type="match status" value="1"/>
</dbReference>
<gene>
    <name evidence="13" type="ORF">SAMN06265182_1883</name>
</gene>
<evidence type="ECO:0000256" key="1">
    <source>
        <dbReference type="ARBA" id="ARBA00004651"/>
    </source>
</evidence>
<evidence type="ECO:0000313" key="13">
    <source>
        <dbReference type="EMBL" id="SNZ10557.1"/>
    </source>
</evidence>
<dbReference type="Pfam" id="PF00122">
    <property type="entry name" value="E1-E2_ATPase"/>
    <property type="match status" value="1"/>
</dbReference>
<dbReference type="SFLD" id="SFLDF00027">
    <property type="entry name" value="p-type_atpase"/>
    <property type="match status" value="1"/>
</dbReference>
<dbReference type="InterPro" id="IPR044492">
    <property type="entry name" value="P_typ_ATPase_HD_dom"/>
</dbReference>
<dbReference type="CDD" id="cd02094">
    <property type="entry name" value="P-type_ATPase_Cu-like"/>
    <property type="match status" value="1"/>
</dbReference>
<dbReference type="InterPro" id="IPR027256">
    <property type="entry name" value="P-typ_ATPase_IB"/>
</dbReference>
<dbReference type="InterPro" id="IPR018303">
    <property type="entry name" value="ATPase_P-typ_P_site"/>
</dbReference>
<dbReference type="SUPFAM" id="SSF81653">
    <property type="entry name" value="Calcium ATPase, transduction domain A"/>
    <property type="match status" value="1"/>
</dbReference>
<dbReference type="PANTHER" id="PTHR43520:SF8">
    <property type="entry name" value="P-TYPE CU(+) TRANSPORTER"/>
    <property type="match status" value="1"/>
</dbReference>
<dbReference type="SUPFAM" id="SSF81665">
    <property type="entry name" value="Calcium ATPase, transmembrane domain M"/>
    <property type="match status" value="1"/>
</dbReference>
<dbReference type="SFLD" id="SFLDG00002">
    <property type="entry name" value="C1.7:_P-type_atpase_like"/>
    <property type="match status" value="1"/>
</dbReference>
<feature type="transmembrane region" description="Helical" evidence="11">
    <location>
        <begin position="213"/>
        <end position="242"/>
    </location>
</feature>
<keyword evidence="8" id="KW-1278">Translocase</keyword>
<dbReference type="Gene3D" id="2.70.150.10">
    <property type="entry name" value="Calcium-transporting ATPase, cytoplasmic transduction domain A"/>
    <property type="match status" value="1"/>
</dbReference>
<dbReference type="PRINTS" id="PR00119">
    <property type="entry name" value="CATATPASE"/>
</dbReference>
<evidence type="ECO:0000313" key="14">
    <source>
        <dbReference type="Proteomes" id="UP000219036"/>
    </source>
</evidence>
<dbReference type="InterPro" id="IPR008250">
    <property type="entry name" value="ATPase_P-typ_transduc_dom_A_sf"/>
</dbReference>
<organism evidence="13 14">
    <name type="scientific">Persephonella hydrogeniphila</name>
    <dbReference type="NCBI Taxonomy" id="198703"/>
    <lineage>
        <taxon>Bacteria</taxon>
        <taxon>Pseudomonadati</taxon>
        <taxon>Aquificota</taxon>
        <taxon>Aquificia</taxon>
        <taxon>Aquificales</taxon>
        <taxon>Hydrogenothermaceae</taxon>
        <taxon>Persephonella</taxon>
    </lineage>
</organism>
<protein>
    <submittedName>
        <fullName evidence="13">Cu2+-exporting ATPase/Cu+-exporting ATPase</fullName>
    </submittedName>
</protein>
<evidence type="ECO:0000256" key="11">
    <source>
        <dbReference type="RuleBase" id="RU362081"/>
    </source>
</evidence>
<dbReference type="InterPro" id="IPR036412">
    <property type="entry name" value="HAD-like_sf"/>
</dbReference>
<keyword evidence="6 11" id="KW-0547">Nucleotide-binding</keyword>
<feature type="transmembrane region" description="Helical" evidence="11">
    <location>
        <begin position="539"/>
        <end position="557"/>
    </location>
</feature>
<feature type="transmembrane region" description="Helical" evidence="11">
    <location>
        <begin position="510"/>
        <end position="533"/>
    </location>
</feature>
<dbReference type="Gene3D" id="3.40.1110.10">
    <property type="entry name" value="Calcium-transporting ATPase, cytoplasmic domain N"/>
    <property type="match status" value="1"/>
</dbReference>
<evidence type="ECO:0000256" key="7">
    <source>
        <dbReference type="ARBA" id="ARBA00022840"/>
    </source>
</evidence>
<feature type="domain" description="P-type ATPase A" evidence="12">
    <location>
        <begin position="69"/>
        <end position="168"/>
    </location>
</feature>
<dbReference type="NCBIfam" id="TIGR01494">
    <property type="entry name" value="ATPase_P-type"/>
    <property type="match status" value="1"/>
</dbReference>
<dbReference type="GO" id="GO:0060003">
    <property type="term" value="P:copper ion export"/>
    <property type="evidence" value="ECO:0007669"/>
    <property type="project" value="UniProtKB-ARBA"/>
</dbReference>
<dbReference type="NCBIfam" id="TIGR01511">
    <property type="entry name" value="ATPase-IB1_Cu"/>
    <property type="match status" value="1"/>
</dbReference>
<evidence type="ECO:0000256" key="4">
    <source>
        <dbReference type="ARBA" id="ARBA00022692"/>
    </source>
</evidence>
<keyword evidence="3 11" id="KW-1003">Cell membrane</keyword>
<dbReference type="EMBL" id="OBEI01000011">
    <property type="protein sequence ID" value="SNZ10557.1"/>
    <property type="molecule type" value="Genomic_DNA"/>
</dbReference>
<feature type="transmembrane region" description="Helical" evidence="11">
    <location>
        <begin position="185"/>
        <end position="207"/>
    </location>
</feature>
<dbReference type="Gene3D" id="3.40.50.1000">
    <property type="entry name" value="HAD superfamily/HAD-like"/>
    <property type="match status" value="1"/>
</dbReference>
<dbReference type="InterPro" id="IPR059000">
    <property type="entry name" value="ATPase_P-type_domA"/>
</dbReference>
<dbReference type="GO" id="GO:0055070">
    <property type="term" value="P:copper ion homeostasis"/>
    <property type="evidence" value="ECO:0007669"/>
    <property type="project" value="TreeGrafter"/>
</dbReference>
<dbReference type="NCBIfam" id="TIGR01512">
    <property type="entry name" value="ATPase-IB2_Cd"/>
    <property type="match status" value="1"/>
</dbReference>
<dbReference type="AlphaFoldDB" id="A0A285NNM1"/>
<dbReference type="Pfam" id="PF00702">
    <property type="entry name" value="Hydrolase"/>
    <property type="match status" value="1"/>
</dbReference>
<dbReference type="Proteomes" id="UP000219036">
    <property type="component" value="Unassembled WGS sequence"/>
</dbReference>
<keyword evidence="7 11" id="KW-0067">ATP-binding</keyword>
<dbReference type="GO" id="GO:0005507">
    <property type="term" value="F:copper ion binding"/>
    <property type="evidence" value="ECO:0007669"/>
    <property type="project" value="TreeGrafter"/>
</dbReference>
<evidence type="ECO:0000256" key="6">
    <source>
        <dbReference type="ARBA" id="ARBA00022741"/>
    </source>
</evidence>
<evidence type="ECO:0000256" key="10">
    <source>
        <dbReference type="ARBA" id="ARBA00023136"/>
    </source>
</evidence>
<dbReference type="PRINTS" id="PR00943">
    <property type="entry name" value="CUATPASE"/>
</dbReference>
<dbReference type="GO" id="GO:0043682">
    <property type="term" value="F:P-type divalent copper transporter activity"/>
    <property type="evidence" value="ECO:0007669"/>
    <property type="project" value="TreeGrafter"/>
</dbReference>
<dbReference type="SUPFAM" id="SSF56784">
    <property type="entry name" value="HAD-like"/>
    <property type="match status" value="1"/>
</dbReference>
<dbReference type="GO" id="GO:0005524">
    <property type="term" value="F:ATP binding"/>
    <property type="evidence" value="ECO:0007669"/>
    <property type="project" value="UniProtKB-UniRule"/>
</dbReference>
<dbReference type="FunFam" id="2.70.150.10:FF:000020">
    <property type="entry name" value="Copper-exporting P-type ATPase A"/>
    <property type="match status" value="1"/>
</dbReference>
<keyword evidence="14" id="KW-1185">Reference proteome</keyword>
<keyword evidence="5 11" id="KW-0479">Metal-binding</keyword>
<evidence type="ECO:0000256" key="8">
    <source>
        <dbReference type="ARBA" id="ARBA00022967"/>
    </source>
</evidence>
<proteinExistence type="inferred from homology"/>
<dbReference type="GO" id="GO:0005886">
    <property type="term" value="C:plasma membrane"/>
    <property type="evidence" value="ECO:0007669"/>
    <property type="project" value="UniProtKB-SubCell"/>
</dbReference>